<sequence length="335" mass="36669">METVYFKTLLAVVETGSFSRAAERLCITQSAVSQRIKLLEGRYGYTLIDRAGNFLVPTAAGELVIQKARVIIEHELALLGALKLLPAKTVISFCCSPCFGTVFLPALVRDFVLRNSEQIDFRCVLGSSQGAVRGLRDTDFNIIVIEHCTPLDLSPYDVISLPNDEIIFVSNPATGLDVPEPDLSQLLNLPVIMRKEGCSGTEQLAANLARFGKVLEDFRSVTGLDDPRLIVQTVKTEPYLAFVPKSLVLKELAEGSLRAHTVKGFSHARFRSLVTAPKRYSDPCRSNFIKAVMETVCHISAVSMPGDGPGSRWHKKRPSGRRAPLNSAVTNNAAI</sequence>
<dbReference type="Pfam" id="PF03466">
    <property type="entry name" value="LysR_substrate"/>
    <property type="match status" value="1"/>
</dbReference>
<dbReference type="OrthoDB" id="9808620at2"/>
<dbReference type="InterPro" id="IPR036390">
    <property type="entry name" value="WH_DNA-bd_sf"/>
</dbReference>
<dbReference type="SUPFAM" id="SSF53850">
    <property type="entry name" value="Periplasmic binding protein-like II"/>
    <property type="match status" value="1"/>
</dbReference>
<name>Q74DP8_GEOSL</name>
<evidence type="ECO:0000313" key="8">
    <source>
        <dbReference type="Proteomes" id="UP000000577"/>
    </source>
</evidence>
<dbReference type="GO" id="GO:0000976">
    <property type="term" value="F:transcription cis-regulatory region binding"/>
    <property type="evidence" value="ECO:0000318"/>
    <property type="project" value="GO_Central"/>
</dbReference>
<dbReference type="Gene3D" id="3.40.190.290">
    <property type="match status" value="1"/>
</dbReference>
<evidence type="ECO:0000256" key="4">
    <source>
        <dbReference type="ARBA" id="ARBA00023163"/>
    </source>
</evidence>
<proteinExistence type="inferred from homology"/>
<dbReference type="EMBL" id="AE017180">
    <property type="protein sequence ID" value="AAR34644.1"/>
    <property type="molecule type" value="Genomic_DNA"/>
</dbReference>
<dbReference type="AlphaFoldDB" id="Q74DP8"/>
<dbReference type="PATRIC" id="fig|243231.5.peg.1263"/>
<dbReference type="InterPro" id="IPR036388">
    <property type="entry name" value="WH-like_DNA-bd_sf"/>
</dbReference>
<evidence type="ECO:0000256" key="2">
    <source>
        <dbReference type="ARBA" id="ARBA00023015"/>
    </source>
</evidence>
<dbReference type="GO" id="GO:0006355">
    <property type="term" value="P:regulation of DNA-templated transcription"/>
    <property type="evidence" value="ECO:0000318"/>
    <property type="project" value="GO_Central"/>
</dbReference>
<dbReference type="PRINTS" id="PR00039">
    <property type="entry name" value="HTHLYSR"/>
</dbReference>
<dbReference type="DNASU" id="2686583"/>
<dbReference type="PANTHER" id="PTHR30126">
    <property type="entry name" value="HTH-TYPE TRANSCRIPTIONAL REGULATOR"/>
    <property type="match status" value="1"/>
</dbReference>
<organism evidence="7 8">
    <name type="scientific">Geobacter sulfurreducens (strain ATCC 51573 / DSM 12127 / PCA)</name>
    <dbReference type="NCBI Taxonomy" id="243231"/>
    <lineage>
        <taxon>Bacteria</taxon>
        <taxon>Pseudomonadati</taxon>
        <taxon>Thermodesulfobacteriota</taxon>
        <taxon>Desulfuromonadia</taxon>
        <taxon>Geobacterales</taxon>
        <taxon>Geobacteraceae</taxon>
        <taxon>Geobacter</taxon>
    </lineage>
</organism>
<accession>Q74DP8</accession>
<feature type="domain" description="HTH lysR-type" evidence="6">
    <location>
        <begin position="1"/>
        <end position="58"/>
    </location>
</feature>
<gene>
    <name evidence="7" type="ordered locus">GSU1268</name>
</gene>
<dbReference type="KEGG" id="gsu:GSU1268"/>
<keyword evidence="4" id="KW-0804">Transcription</keyword>
<keyword evidence="3" id="KW-0238">DNA-binding</keyword>
<dbReference type="GO" id="GO:0003700">
    <property type="term" value="F:DNA-binding transcription factor activity"/>
    <property type="evidence" value="ECO:0007669"/>
    <property type="project" value="InterPro"/>
</dbReference>
<evidence type="ECO:0000259" key="6">
    <source>
        <dbReference type="PROSITE" id="PS50931"/>
    </source>
</evidence>
<reference evidence="7 8" key="2">
    <citation type="journal article" date="2012" name="BMC Genomics">
        <title>Comparative genomic analysis of Geobacter sulfurreducens KN400, a strain with enhanced capacity for extracellular electron transfer and electricity production.</title>
        <authorList>
            <person name="Butler J.E."/>
            <person name="Young N.D."/>
            <person name="Aklujkar M."/>
            <person name="Lovley D.R."/>
        </authorList>
    </citation>
    <scope>NUCLEOTIDE SEQUENCE [LARGE SCALE GENOMIC DNA]</scope>
    <source>
        <strain evidence="8">ATCC 51573 / DSM 12127 / PCA</strain>
    </source>
</reference>
<protein>
    <submittedName>
        <fullName evidence="7">Helix-turn-helix transcriptional regulator, LysR family</fullName>
    </submittedName>
</protein>
<dbReference type="eggNOG" id="COG0583">
    <property type="taxonomic scope" value="Bacteria"/>
</dbReference>
<dbReference type="SMR" id="Q74DP8"/>
<dbReference type="Pfam" id="PF00126">
    <property type="entry name" value="HTH_1"/>
    <property type="match status" value="1"/>
</dbReference>
<dbReference type="InterPro" id="IPR000847">
    <property type="entry name" value="LysR_HTH_N"/>
</dbReference>
<dbReference type="InterPro" id="IPR005119">
    <property type="entry name" value="LysR_subst-bd"/>
</dbReference>
<dbReference type="Proteomes" id="UP000000577">
    <property type="component" value="Chromosome"/>
</dbReference>
<evidence type="ECO:0000313" key="7">
    <source>
        <dbReference type="EMBL" id="AAR34644.1"/>
    </source>
</evidence>
<dbReference type="NCBIfam" id="NF041036">
    <property type="entry name" value="decaheme_TF"/>
    <property type="match status" value="1"/>
</dbReference>
<dbReference type="PANTHER" id="PTHR30126:SF91">
    <property type="entry name" value="LYSR FAMILY TRANSCRIPTIONAL REGULATOR"/>
    <property type="match status" value="1"/>
</dbReference>
<dbReference type="HOGENOM" id="CLU_039613_6_1_7"/>
<feature type="region of interest" description="Disordered" evidence="5">
    <location>
        <begin position="305"/>
        <end position="335"/>
    </location>
</feature>
<dbReference type="STRING" id="243231.GSU1268"/>
<evidence type="ECO:0000256" key="3">
    <source>
        <dbReference type="ARBA" id="ARBA00023125"/>
    </source>
</evidence>
<dbReference type="Gene3D" id="1.10.10.10">
    <property type="entry name" value="Winged helix-like DNA-binding domain superfamily/Winged helix DNA-binding domain"/>
    <property type="match status" value="1"/>
</dbReference>
<dbReference type="InParanoid" id="Q74DP8"/>
<reference evidence="7 8" key="1">
    <citation type="journal article" date="2003" name="Science">
        <title>Genome of Geobacter sulfurreducens: metal reduction in subsurface environments.</title>
        <authorList>
            <person name="Methe B.A."/>
            <person name="Nelson K.E."/>
            <person name="Eisen J.A."/>
            <person name="Paulsen I.T."/>
            <person name="Nelson W."/>
            <person name="Heidelberg J.F."/>
            <person name="Wu D."/>
            <person name="Wu M."/>
            <person name="Ward N."/>
            <person name="Beanan M.J."/>
            <person name="Dodson R.J."/>
            <person name="Madupu R."/>
            <person name="Brinkac L.M."/>
            <person name="Daugherty S.C."/>
            <person name="DeBoy R.T."/>
            <person name="Durkin A.S."/>
            <person name="Gwinn M."/>
            <person name="Kolonay J.F."/>
            <person name="Sullivan S.A."/>
            <person name="Haft D.H."/>
            <person name="Selengut J."/>
            <person name="Davidsen T.M."/>
            <person name="Zafar N."/>
            <person name="White O."/>
            <person name="Tran B."/>
            <person name="Romero C."/>
            <person name="Forberger H.A."/>
            <person name="Weidman J."/>
            <person name="Khouri H."/>
            <person name="Feldblyum T.V."/>
            <person name="Utterback T.R."/>
            <person name="Van Aken S.E."/>
            <person name="Lovley D.R."/>
            <person name="Fraser C.M."/>
        </authorList>
    </citation>
    <scope>NUCLEOTIDE SEQUENCE [LARGE SCALE GENOMIC DNA]</scope>
    <source>
        <strain evidence="8">ATCC 51573 / DSM 12127 / PCA</strain>
    </source>
</reference>
<dbReference type="SUPFAM" id="SSF46785">
    <property type="entry name" value="Winged helix' DNA-binding domain"/>
    <property type="match status" value="1"/>
</dbReference>
<evidence type="ECO:0000256" key="5">
    <source>
        <dbReference type="SAM" id="MobiDB-lite"/>
    </source>
</evidence>
<dbReference type="RefSeq" id="WP_010941923.1">
    <property type="nucleotide sequence ID" value="NC_002939.5"/>
</dbReference>
<dbReference type="EnsemblBacteria" id="AAR34644">
    <property type="protein sequence ID" value="AAR34644"/>
    <property type="gene ID" value="GSU1268"/>
</dbReference>
<comment type="similarity">
    <text evidence="1">Belongs to the LysR transcriptional regulatory family.</text>
</comment>
<evidence type="ECO:0000256" key="1">
    <source>
        <dbReference type="ARBA" id="ARBA00009437"/>
    </source>
</evidence>
<keyword evidence="8" id="KW-1185">Reference proteome</keyword>
<keyword evidence="2" id="KW-0805">Transcription regulation</keyword>
<dbReference type="PROSITE" id="PS50931">
    <property type="entry name" value="HTH_LYSR"/>
    <property type="match status" value="1"/>
</dbReference>